<dbReference type="AlphaFoldDB" id="A0A7S3LHV7"/>
<proteinExistence type="predicted"/>
<evidence type="ECO:0008006" key="3">
    <source>
        <dbReference type="Google" id="ProtNLM"/>
    </source>
</evidence>
<dbReference type="Gene3D" id="3.30.559.10">
    <property type="entry name" value="Chloramphenicol acetyltransferase-like domain"/>
    <property type="match status" value="1"/>
</dbReference>
<accession>A0A7S3LHV7</accession>
<evidence type="ECO:0000256" key="1">
    <source>
        <dbReference type="SAM" id="MobiDB-lite"/>
    </source>
</evidence>
<feature type="region of interest" description="Disordered" evidence="1">
    <location>
        <begin position="458"/>
        <end position="480"/>
    </location>
</feature>
<reference evidence="2" key="1">
    <citation type="submission" date="2021-01" db="EMBL/GenBank/DDBJ databases">
        <authorList>
            <person name="Corre E."/>
            <person name="Pelletier E."/>
            <person name="Niang G."/>
            <person name="Scheremetjew M."/>
            <person name="Finn R."/>
            <person name="Kale V."/>
            <person name="Holt S."/>
            <person name="Cochrane G."/>
            <person name="Meng A."/>
            <person name="Brown T."/>
            <person name="Cohen L."/>
        </authorList>
    </citation>
    <scope>NUCLEOTIDE SEQUENCE</scope>
    <source>
        <strain evidence="2">GSBS06</strain>
    </source>
</reference>
<dbReference type="EMBL" id="HBIN01002304">
    <property type="protein sequence ID" value="CAE0431154.1"/>
    <property type="molecule type" value="Transcribed_RNA"/>
</dbReference>
<name>A0A7S3LHV7_9STRA</name>
<evidence type="ECO:0000313" key="2">
    <source>
        <dbReference type="EMBL" id="CAE0431154.1"/>
    </source>
</evidence>
<gene>
    <name evidence="2" type="ORF">ASTO00021_LOCUS1498</name>
</gene>
<feature type="compositionally biased region" description="Polar residues" evidence="1">
    <location>
        <begin position="466"/>
        <end position="480"/>
    </location>
</feature>
<sequence length="480" mass="54610">MEEALLPQIKDGSPKNLRKLDEFERGLVRVSRDYHGALKQAAVLGIKGMRIDVARLKAALKLMERRHPAARSVLVDWETLEEVDAEENIIPVFEMERENEDTWKTLWQNEQSIPVQLNISPIKVFVLQGDDQSEILVSAFHFVADGISLMELTHETLLAMEDLTIKWPAKDWIKSQYEITETVFPKYCLRGYGFCRAFTEVLCKTLCYRIDHIDPEEKPISEKEFSSGSLLSQGKLCQADLLHLRNISKNVYNVTLHPVLCVAAMRAVAENIDPDKPSYVTAGSIINLRPVYKHVCDQLEVEPSDMRHLSSAVTVRSYLGGEVIKDPEELWREVMKIQQQFKSKSTTSLLAYSLVAGIMFKNIPIDGYGDSLLVSNLGKSCLKPSYDTLGDINFLYPLLNYNILTHPYVCFTTFNGELNYSVIGTPRWLQQEKIDSICASIKRILKQMLERHREQLDDHHLDAEPSSDSNSKFQARSTAA</sequence>
<organism evidence="2">
    <name type="scientific">Aplanochytrium stocchinoi</name>
    <dbReference type="NCBI Taxonomy" id="215587"/>
    <lineage>
        <taxon>Eukaryota</taxon>
        <taxon>Sar</taxon>
        <taxon>Stramenopiles</taxon>
        <taxon>Bigyra</taxon>
        <taxon>Labyrinthulomycetes</taxon>
        <taxon>Thraustochytrida</taxon>
        <taxon>Thraustochytriidae</taxon>
        <taxon>Aplanochytrium</taxon>
    </lineage>
</organism>
<protein>
    <recommendedName>
        <fullName evidence="3">Condensation domain-containing protein</fullName>
    </recommendedName>
</protein>
<dbReference type="InterPro" id="IPR023213">
    <property type="entry name" value="CAT-like_dom_sf"/>
</dbReference>
<dbReference type="SUPFAM" id="SSF52777">
    <property type="entry name" value="CoA-dependent acyltransferases"/>
    <property type="match status" value="1"/>
</dbReference>